<evidence type="ECO:0000256" key="7">
    <source>
        <dbReference type="ARBA" id="ARBA00022842"/>
    </source>
</evidence>
<evidence type="ECO:0000256" key="5">
    <source>
        <dbReference type="ARBA" id="ARBA00022679"/>
    </source>
</evidence>
<evidence type="ECO:0000313" key="10">
    <source>
        <dbReference type="EMBL" id="BDU69507.1"/>
    </source>
</evidence>
<feature type="domain" description="Pterin-binding" evidence="9">
    <location>
        <begin position="14"/>
        <end position="270"/>
    </location>
</feature>
<evidence type="ECO:0000313" key="11">
    <source>
        <dbReference type="Proteomes" id="UP001242010"/>
    </source>
</evidence>
<keyword evidence="11" id="KW-1185">Reference proteome</keyword>
<evidence type="ECO:0000256" key="8">
    <source>
        <dbReference type="ARBA" id="ARBA00022909"/>
    </source>
</evidence>
<reference evidence="11" key="1">
    <citation type="journal article" date="2023" name="Int. J. Syst. Evol. Microbiol.">
        <title>Mesoterricola silvestris gen. nov., sp. nov., Mesoterricola sediminis sp. nov., Geothrix oryzae sp. nov., Geothrix edaphica sp. nov., Geothrix rubra sp. nov., and Geothrix limicola sp. nov., six novel members of Acidobacteriota isolated from soils.</title>
        <authorList>
            <person name="Itoh H."/>
            <person name="Sugisawa Y."/>
            <person name="Mise K."/>
            <person name="Xu Z."/>
            <person name="Kuniyasu M."/>
            <person name="Ushijima N."/>
            <person name="Kawano K."/>
            <person name="Kobayashi E."/>
            <person name="Shiratori Y."/>
            <person name="Masuda Y."/>
            <person name="Senoo K."/>
        </authorList>
    </citation>
    <scope>NUCLEOTIDE SEQUENCE [LARGE SCALE GENOMIC DNA]</scope>
    <source>
        <strain evidence="11">Red222</strain>
    </source>
</reference>
<keyword evidence="5" id="KW-0808">Transferase</keyword>
<evidence type="ECO:0000256" key="1">
    <source>
        <dbReference type="ARBA" id="ARBA00000012"/>
    </source>
</evidence>
<organism evidence="10 11">
    <name type="scientific">Geothrix oryzae</name>
    <dbReference type="NCBI Taxonomy" id="2927975"/>
    <lineage>
        <taxon>Bacteria</taxon>
        <taxon>Pseudomonadati</taxon>
        <taxon>Acidobacteriota</taxon>
        <taxon>Holophagae</taxon>
        <taxon>Holophagales</taxon>
        <taxon>Holophagaceae</taxon>
        <taxon>Geothrix</taxon>
    </lineage>
</organism>
<dbReference type="Gene3D" id="3.20.20.20">
    <property type="entry name" value="Dihydropteroate synthase-like"/>
    <property type="match status" value="1"/>
</dbReference>
<dbReference type="Pfam" id="PF00809">
    <property type="entry name" value="Pterin_bind"/>
    <property type="match status" value="1"/>
</dbReference>
<dbReference type="PROSITE" id="PS50972">
    <property type="entry name" value="PTERIN_BINDING"/>
    <property type="match status" value="1"/>
</dbReference>
<keyword evidence="7" id="KW-0460">Magnesium</keyword>
<keyword evidence="6" id="KW-0479">Metal-binding</keyword>
<dbReference type="PANTHER" id="PTHR20941">
    <property type="entry name" value="FOLATE SYNTHESIS PROTEINS"/>
    <property type="match status" value="1"/>
</dbReference>
<name>A0ABN6UXG2_9BACT</name>
<comment type="cofactor">
    <cofactor evidence="2">
        <name>Mg(2+)</name>
        <dbReference type="ChEBI" id="CHEBI:18420"/>
    </cofactor>
</comment>
<dbReference type="InterPro" id="IPR006390">
    <property type="entry name" value="DHP_synth_dom"/>
</dbReference>
<dbReference type="InterPro" id="IPR045031">
    <property type="entry name" value="DHP_synth-like"/>
</dbReference>
<dbReference type="SUPFAM" id="SSF51717">
    <property type="entry name" value="Dihydropteroate synthetase-like"/>
    <property type="match status" value="1"/>
</dbReference>
<evidence type="ECO:0000256" key="2">
    <source>
        <dbReference type="ARBA" id="ARBA00001946"/>
    </source>
</evidence>
<dbReference type="NCBIfam" id="TIGR01496">
    <property type="entry name" value="DHPS"/>
    <property type="match status" value="1"/>
</dbReference>
<evidence type="ECO:0000256" key="3">
    <source>
        <dbReference type="ARBA" id="ARBA00004763"/>
    </source>
</evidence>
<gene>
    <name evidence="10" type="ORF">GETHOR_16080</name>
</gene>
<dbReference type="PANTHER" id="PTHR20941:SF1">
    <property type="entry name" value="FOLIC ACID SYNTHESIS PROTEIN FOL1"/>
    <property type="match status" value="1"/>
</dbReference>
<comment type="pathway">
    <text evidence="3">Cofactor biosynthesis; tetrahydrofolate biosynthesis; 7,8-dihydrofolate from 2-amino-4-hydroxy-6-hydroxymethyl-7,8-dihydropteridine diphosphate and 4-aminobenzoate: step 1/2.</text>
</comment>
<comment type="catalytic activity">
    <reaction evidence="1">
        <text>(7,8-dihydropterin-6-yl)methyl diphosphate + 4-aminobenzoate = 7,8-dihydropteroate + diphosphate</text>
        <dbReference type="Rhea" id="RHEA:19949"/>
        <dbReference type="ChEBI" id="CHEBI:17836"/>
        <dbReference type="ChEBI" id="CHEBI:17839"/>
        <dbReference type="ChEBI" id="CHEBI:33019"/>
        <dbReference type="ChEBI" id="CHEBI:72950"/>
        <dbReference type="EC" id="2.5.1.15"/>
    </reaction>
</comment>
<dbReference type="RefSeq" id="WP_286353230.1">
    <property type="nucleotide sequence ID" value="NZ_AP027079.1"/>
</dbReference>
<proteinExistence type="predicted"/>
<evidence type="ECO:0000259" key="9">
    <source>
        <dbReference type="PROSITE" id="PS50972"/>
    </source>
</evidence>
<dbReference type="InterPro" id="IPR000489">
    <property type="entry name" value="Pterin-binding_dom"/>
</dbReference>
<protein>
    <recommendedName>
        <fullName evidence="4">dihydropteroate synthase</fullName>
        <ecNumber evidence="4">2.5.1.15</ecNumber>
    </recommendedName>
</protein>
<dbReference type="Proteomes" id="UP001242010">
    <property type="component" value="Chromosome"/>
</dbReference>
<dbReference type="PROSITE" id="PS00793">
    <property type="entry name" value="DHPS_2"/>
    <property type="match status" value="1"/>
</dbReference>
<dbReference type="InterPro" id="IPR011005">
    <property type="entry name" value="Dihydropteroate_synth-like_sf"/>
</dbReference>
<accession>A0ABN6UXG2</accession>
<sequence length="270" mass="28463">MAPFDWGPLLESGSLFLGILNLTPDSFSDGGLFAAPAAALNQAQALVQAGARMLDLGAESTRPGAAIVNADTEWSRLEPVLSGLATAGPGVPLSLDTRYAITASRGLAAGAKVINDVTGFSDPAMLALAARSPCGLIAMRSRRAGAGFHMPPYDDPAPRDVEQALAELRAVRDRMLGAGIPPGRLLLDPGFGFGTTFAEDLALWEALPRLPELLAWPAERFCIGLSRKRFLAIRAGRPDLAPGLRDGLTAQAHAEAAQWGYRVFRTHAIT</sequence>
<keyword evidence="8" id="KW-0289">Folate biosynthesis</keyword>
<evidence type="ECO:0000256" key="4">
    <source>
        <dbReference type="ARBA" id="ARBA00012458"/>
    </source>
</evidence>
<dbReference type="EC" id="2.5.1.15" evidence="4"/>
<evidence type="ECO:0000256" key="6">
    <source>
        <dbReference type="ARBA" id="ARBA00022723"/>
    </source>
</evidence>
<dbReference type="EMBL" id="AP027079">
    <property type="protein sequence ID" value="BDU69507.1"/>
    <property type="molecule type" value="Genomic_DNA"/>
</dbReference>